<dbReference type="Proteomes" id="UP001168972">
    <property type="component" value="Unassembled WGS sequence"/>
</dbReference>
<protein>
    <submittedName>
        <fullName evidence="3">Uncharacterized protein</fullName>
    </submittedName>
</protein>
<reference evidence="3" key="2">
    <citation type="submission" date="2023-03" db="EMBL/GenBank/DDBJ databases">
        <authorList>
            <person name="Inwood S.N."/>
            <person name="Skelly J.G."/>
            <person name="Guhlin J."/>
            <person name="Harrop T.W.R."/>
            <person name="Goldson S.G."/>
            <person name="Dearden P.K."/>
        </authorList>
    </citation>
    <scope>NUCLEOTIDE SEQUENCE</scope>
    <source>
        <strain evidence="3">Lincoln</strain>
        <tissue evidence="3">Whole body</tissue>
    </source>
</reference>
<feature type="region of interest" description="Disordered" evidence="2">
    <location>
        <begin position="1"/>
        <end position="47"/>
    </location>
</feature>
<feature type="coiled-coil region" evidence="1">
    <location>
        <begin position="212"/>
        <end position="239"/>
    </location>
</feature>
<feature type="region of interest" description="Disordered" evidence="2">
    <location>
        <begin position="1341"/>
        <end position="1386"/>
    </location>
</feature>
<comment type="caution">
    <text evidence="3">The sequence shown here is derived from an EMBL/GenBank/DDBJ whole genome shotgun (WGS) entry which is preliminary data.</text>
</comment>
<feature type="compositionally biased region" description="Pro residues" evidence="2">
    <location>
        <begin position="14"/>
        <end position="23"/>
    </location>
</feature>
<dbReference type="PANTHER" id="PTHR45615">
    <property type="entry name" value="MYOSIN HEAVY CHAIN, NON-MUSCLE"/>
    <property type="match status" value="1"/>
</dbReference>
<dbReference type="GO" id="GO:0051015">
    <property type="term" value="F:actin filament binding"/>
    <property type="evidence" value="ECO:0007669"/>
    <property type="project" value="TreeGrafter"/>
</dbReference>
<dbReference type="GO" id="GO:0000146">
    <property type="term" value="F:microfilament motor activity"/>
    <property type="evidence" value="ECO:0007669"/>
    <property type="project" value="TreeGrafter"/>
</dbReference>
<feature type="compositionally biased region" description="Polar residues" evidence="2">
    <location>
        <begin position="1360"/>
        <end position="1372"/>
    </location>
</feature>
<reference evidence="3" key="1">
    <citation type="journal article" date="2023" name="bioRxiv">
        <title>Scaffold-level genome assemblies of two parasitoid biocontrol wasps reveal the parthenogenesis mechanism and an associated novel virus.</title>
        <authorList>
            <person name="Inwood S."/>
            <person name="Skelly J."/>
            <person name="Guhlin J."/>
            <person name="Harrop T."/>
            <person name="Goldson S."/>
            <person name="Dearden P."/>
        </authorList>
    </citation>
    <scope>NUCLEOTIDE SEQUENCE</scope>
    <source>
        <strain evidence="3">Lincoln</strain>
        <tissue evidence="3">Whole body</tissue>
    </source>
</reference>
<proteinExistence type="predicted"/>
<feature type="coiled-coil region" evidence="1">
    <location>
        <begin position="467"/>
        <end position="501"/>
    </location>
</feature>
<dbReference type="GO" id="GO:0005737">
    <property type="term" value="C:cytoplasm"/>
    <property type="evidence" value="ECO:0007669"/>
    <property type="project" value="TreeGrafter"/>
</dbReference>
<keyword evidence="1" id="KW-0175">Coiled coil</keyword>
<keyword evidence="4" id="KW-1185">Reference proteome</keyword>
<organism evidence="3 4">
    <name type="scientific">Microctonus hyperodae</name>
    <name type="common">Parasitoid wasp</name>
    <dbReference type="NCBI Taxonomy" id="165561"/>
    <lineage>
        <taxon>Eukaryota</taxon>
        <taxon>Metazoa</taxon>
        <taxon>Ecdysozoa</taxon>
        <taxon>Arthropoda</taxon>
        <taxon>Hexapoda</taxon>
        <taxon>Insecta</taxon>
        <taxon>Pterygota</taxon>
        <taxon>Neoptera</taxon>
        <taxon>Endopterygota</taxon>
        <taxon>Hymenoptera</taxon>
        <taxon>Apocrita</taxon>
        <taxon>Ichneumonoidea</taxon>
        <taxon>Braconidae</taxon>
        <taxon>Euphorinae</taxon>
        <taxon>Microctonus</taxon>
    </lineage>
</organism>
<feature type="compositionally biased region" description="Acidic residues" evidence="2">
    <location>
        <begin position="1049"/>
        <end position="1059"/>
    </location>
</feature>
<dbReference type="GO" id="GO:0032982">
    <property type="term" value="C:myosin filament"/>
    <property type="evidence" value="ECO:0007669"/>
    <property type="project" value="TreeGrafter"/>
</dbReference>
<evidence type="ECO:0000256" key="1">
    <source>
        <dbReference type="SAM" id="Coils"/>
    </source>
</evidence>
<evidence type="ECO:0000313" key="4">
    <source>
        <dbReference type="Proteomes" id="UP001168972"/>
    </source>
</evidence>
<feature type="compositionally biased region" description="Basic and acidic residues" evidence="2">
    <location>
        <begin position="1267"/>
        <end position="1277"/>
    </location>
</feature>
<feature type="coiled-coil region" evidence="1">
    <location>
        <begin position="941"/>
        <end position="975"/>
    </location>
</feature>
<dbReference type="EMBL" id="JAQQBR010000001">
    <property type="protein sequence ID" value="KAK0182196.1"/>
    <property type="molecule type" value="Genomic_DNA"/>
</dbReference>
<gene>
    <name evidence="3" type="ORF">PV327_000358</name>
</gene>
<feature type="compositionally biased region" description="Acidic residues" evidence="2">
    <location>
        <begin position="1014"/>
        <end position="1024"/>
    </location>
</feature>
<evidence type="ECO:0000313" key="3">
    <source>
        <dbReference type="EMBL" id="KAK0182196.1"/>
    </source>
</evidence>
<feature type="coiled-coil region" evidence="1">
    <location>
        <begin position="138"/>
        <end position="165"/>
    </location>
</feature>
<name>A0AA39G6G7_MICHY</name>
<sequence length="1386" mass="158495">MGVGGSVNNNPRYNEPPPLPPPFYHGANFPDTNRNSGASEETLETQNRRIRSSLTREEWWQHRPSAPSLSSVRQPNDSLLTYAAQMTGWQSECTPHVQSVHQEAMELTKTIAHLAAANQQLATAHTTLLLQLERFYVELNEEKEAKQLNEKNKNCEEIDDDLKRRIEIIENILGVKSTLTMSARDCEDNVIKEFDKIHNKSKDNQVINHEDAEDLKREYAKAVERIQMLESELKIIHNKSDIDQCVNDKYQWTVINDSVNLDNEKNVKALLGEISRLKADQLENQETNRMLTVEVEKQNKLVEKFRRDYETSKSYCEKIEMHLNERKQQLDCLMRDFDIAKMETTQLIKQLDVFNREKDVTTMRIVNLEMDLKRANCTKEETVALASEESWKLRTRLYEEIRNNKKQSVALDESLREIQRLNEIIDTLKKVEQNDDRAFDTEISMETDSSVEQPSLEEFKKDLSMKREARQRAIAAVSSEMDRLRRELDAEKEAHSETSKILDLLKIQAENASAKSETSSVGTTTTMNVENWRGQSDWNEQNSLQYDAQRLTDVLKVSDELRACIRLQIEKIDDLRYHLECDQENNINRITMLKNIGDANRETFATREAQINKLKNVLSQIVARLGDEKFHVDVNDDLRTEHDRQVDDIRRLKSLYDERIRVLVDLRDSGIKEISNVKDKLKLLSKEKEALDEDMKKSEEKIDAQDTEISNLESQLGLTKADCRDLQNQMSVINSLFSQMLLSASSADMDLDRLTQLLQENHDLISEMAREEGTEAAALPKLLLDLVEQVEGGREKIKSIDGDCDKKDDDQQEETIAHNLPKVWRVLLELLSCHAVGSTATPTVSASLSTDPNVCYKSVDTPTGPRLVISVSKTYIRLKELILEKKHLEKEMGRMKQLNTHLESKLGEQEKRLSTVSAELSKTWNIVGRMQAQHQQLHTHEKILRYELQQKRKMLQELKQELEYCREKWESARQKNTNTEMEWRNLRREFAARKALTAHDSFNTSAESGFSDERGDDTDEECNPSDDRLRVGARRRTRKENPRSPSPDTESEQPTDNELSESKSESTTTPEQRTPTPEAKEMIGNSTSTVEISNENEQNKDKDFNPLEQALANVIENLINIDEKDSSVDQSQAEIVSETSTSNVISQENNNCTNNGEEIYVNHKIQDVSEKLNNIEQIDAELNDKNDLVKTNGKSLEVTNSISIFSIGPFPINSDLPSTKNVQFSDPLIVGPSIHTETPIFGTNEIVKVDVTKDNLTEPFESVGKNTEQEITKKDEQVELPSTSTSSSRSARTPEEVLAARSARLKRLEEQADWLMKKMNATNRRGSELSTRLEELHEVYGEAPAPPPMPDVLPTHRLPTDQNTQAMGSTITDVIDVSQIPPENSS</sequence>
<feature type="compositionally biased region" description="Polar residues" evidence="2">
    <location>
        <begin position="30"/>
        <end position="39"/>
    </location>
</feature>
<feature type="compositionally biased region" description="Low complexity" evidence="2">
    <location>
        <begin position="1065"/>
        <end position="1077"/>
    </location>
</feature>
<feature type="coiled-coil region" evidence="1">
    <location>
        <begin position="674"/>
        <end position="729"/>
    </location>
</feature>
<feature type="region of interest" description="Disordered" evidence="2">
    <location>
        <begin position="1260"/>
        <end position="1297"/>
    </location>
</feature>
<dbReference type="PANTHER" id="PTHR45615:SF40">
    <property type="entry name" value="MYOSIN HEAVY CHAIN, NON-MUSCLE"/>
    <property type="match status" value="1"/>
</dbReference>
<accession>A0AA39G6G7</accession>
<feature type="region of interest" description="Disordered" evidence="2">
    <location>
        <begin position="1003"/>
        <end position="1085"/>
    </location>
</feature>
<dbReference type="GO" id="GO:0016460">
    <property type="term" value="C:myosin II complex"/>
    <property type="evidence" value="ECO:0007669"/>
    <property type="project" value="TreeGrafter"/>
</dbReference>
<evidence type="ECO:0000256" key="2">
    <source>
        <dbReference type="SAM" id="MobiDB-lite"/>
    </source>
</evidence>
<feature type="compositionally biased region" description="Low complexity" evidence="2">
    <location>
        <begin position="1282"/>
        <end position="1291"/>
    </location>
</feature>
<feature type="coiled-coil region" evidence="1">
    <location>
        <begin position="878"/>
        <end position="905"/>
    </location>
</feature>